<comment type="caution">
    <text evidence="2">The sequence shown here is derived from an EMBL/GenBank/DDBJ whole genome shotgun (WGS) entry which is preliminary data.</text>
</comment>
<organism evidence="2 3">
    <name type="scientific">Lithospermum erythrorhizon</name>
    <name type="common">Purple gromwell</name>
    <name type="synonym">Lithospermum officinale var. erythrorhizon</name>
    <dbReference type="NCBI Taxonomy" id="34254"/>
    <lineage>
        <taxon>Eukaryota</taxon>
        <taxon>Viridiplantae</taxon>
        <taxon>Streptophyta</taxon>
        <taxon>Embryophyta</taxon>
        <taxon>Tracheophyta</taxon>
        <taxon>Spermatophyta</taxon>
        <taxon>Magnoliopsida</taxon>
        <taxon>eudicotyledons</taxon>
        <taxon>Gunneridae</taxon>
        <taxon>Pentapetalae</taxon>
        <taxon>asterids</taxon>
        <taxon>lamiids</taxon>
        <taxon>Boraginales</taxon>
        <taxon>Boraginaceae</taxon>
        <taxon>Boraginoideae</taxon>
        <taxon>Lithospermeae</taxon>
        <taxon>Lithospermum</taxon>
    </lineage>
</organism>
<dbReference type="Proteomes" id="UP001454036">
    <property type="component" value="Unassembled WGS sequence"/>
</dbReference>
<proteinExistence type="predicted"/>
<name>A0AAV3Q726_LITER</name>
<accession>A0AAV3Q726</accession>
<evidence type="ECO:0000256" key="1">
    <source>
        <dbReference type="SAM" id="MobiDB-lite"/>
    </source>
</evidence>
<gene>
    <name evidence="2" type="ORF">LIER_16308</name>
</gene>
<dbReference type="PANTHER" id="PTHR33167:SF26">
    <property type="entry name" value="EXPRESSED PROTEIN"/>
    <property type="match status" value="1"/>
</dbReference>
<dbReference type="PANTHER" id="PTHR33167">
    <property type="entry name" value="TRANSCRIPTION FACTOR, PUTATIVE (DUF863)-RELATED"/>
    <property type="match status" value="1"/>
</dbReference>
<evidence type="ECO:0000313" key="2">
    <source>
        <dbReference type="EMBL" id="GAA0159564.1"/>
    </source>
</evidence>
<sequence length="214" mass="25088">MEKLVNPFNKEHMKLAMLKHEEVFREQVFELHRLYQIQKMLMKNIKRSGQNKQEQPTWDFKKCEEKIQGLDLEIIPAEEESNNNKMVDESELLELTLGPSKNFYRIRKVANAPLSLLHEDNYSGTSLSSSSSSNNNKQHHHHHQQKMNTSRQQNTSQKWRVDNHVPTKSNHHSFLGEMKNGGNNVAGEENLRQDRSLNNNNPPWFFQVLSLKMT</sequence>
<dbReference type="EMBL" id="BAABME010003631">
    <property type="protein sequence ID" value="GAA0159564.1"/>
    <property type="molecule type" value="Genomic_DNA"/>
</dbReference>
<protein>
    <submittedName>
        <fullName evidence="2">Uncharacterized protein</fullName>
    </submittedName>
</protein>
<feature type="compositionally biased region" description="Polar residues" evidence="1">
    <location>
        <begin position="147"/>
        <end position="158"/>
    </location>
</feature>
<feature type="region of interest" description="Disordered" evidence="1">
    <location>
        <begin position="122"/>
        <end position="187"/>
    </location>
</feature>
<keyword evidence="3" id="KW-1185">Reference proteome</keyword>
<evidence type="ECO:0000313" key="3">
    <source>
        <dbReference type="Proteomes" id="UP001454036"/>
    </source>
</evidence>
<dbReference type="AlphaFoldDB" id="A0AAV3Q726"/>
<reference evidence="2 3" key="1">
    <citation type="submission" date="2024-01" db="EMBL/GenBank/DDBJ databases">
        <title>The complete chloroplast genome sequence of Lithospermum erythrorhizon: insights into the phylogenetic relationship among Boraginaceae species and the maternal lineages of purple gromwells.</title>
        <authorList>
            <person name="Okada T."/>
            <person name="Watanabe K."/>
        </authorList>
    </citation>
    <scope>NUCLEOTIDE SEQUENCE [LARGE SCALE GENOMIC DNA]</scope>
</reference>